<organism evidence="2">
    <name type="scientific">Roseihalotalea indica</name>
    <dbReference type="NCBI Taxonomy" id="2867963"/>
    <lineage>
        <taxon>Bacteria</taxon>
        <taxon>Pseudomonadati</taxon>
        <taxon>Bacteroidota</taxon>
        <taxon>Cytophagia</taxon>
        <taxon>Cytophagales</taxon>
        <taxon>Catalimonadaceae</taxon>
        <taxon>Roseihalotalea</taxon>
    </lineage>
</organism>
<proteinExistence type="predicted"/>
<dbReference type="InterPro" id="IPR043129">
    <property type="entry name" value="ATPase_NBD"/>
</dbReference>
<accession>A0AA49JED1</accession>
<protein>
    <submittedName>
        <fullName evidence="2">Ppx/GppA phosphatase family protein</fullName>
    </submittedName>
</protein>
<dbReference type="InterPro" id="IPR050273">
    <property type="entry name" value="GppA/Ppx_hydrolase"/>
</dbReference>
<dbReference type="CDD" id="cd24055">
    <property type="entry name" value="ASKHA_NBD_ChPPX-like"/>
    <property type="match status" value="1"/>
</dbReference>
<gene>
    <name evidence="2" type="ORF">K4G66_00070</name>
</gene>
<dbReference type="PANTHER" id="PTHR30005:SF0">
    <property type="entry name" value="RETROGRADE REGULATION PROTEIN 2"/>
    <property type="match status" value="1"/>
</dbReference>
<dbReference type="AlphaFoldDB" id="A0AA49JED1"/>
<dbReference type="EMBL" id="CP120682">
    <property type="protein sequence ID" value="WKN37106.1"/>
    <property type="molecule type" value="Genomic_DNA"/>
</dbReference>
<evidence type="ECO:0000313" key="2">
    <source>
        <dbReference type="EMBL" id="WKN37106.1"/>
    </source>
</evidence>
<dbReference type="Pfam" id="PF02541">
    <property type="entry name" value="Ppx-GppA"/>
    <property type="match status" value="1"/>
</dbReference>
<dbReference type="SUPFAM" id="SSF53067">
    <property type="entry name" value="Actin-like ATPase domain"/>
    <property type="match status" value="2"/>
</dbReference>
<dbReference type="InterPro" id="IPR003695">
    <property type="entry name" value="Ppx_GppA_N"/>
</dbReference>
<reference evidence="2" key="2">
    <citation type="journal article" date="2024" name="Antonie Van Leeuwenhoek">
        <title>Roseihalotalea indica gen. nov., sp. nov., a halophilic Bacteroidetes from mesopelagic Southwest Indian Ocean with higher carbohydrate metabolic potential.</title>
        <authorList>
            <person name="Chen B."/>
            <person name="Zhang M."/>
            <person name="Lin D."/>
            <person name="Ye J."/>
            <person name="Tang K."/>
        </authorList>
    </citation>
    <scope>NUCLEOTIDE SEQUENCE</scope>
    <source>
        <strain evidence="2">TK19036</strain>
    </source>
</reference>
<evidence type="ECO:0000259" key="1">
    <source>
        <dbReference type="Pfam" id="PF02541"/>
    </source>
</evidence>
<feature type="domain" description="Ppx/GppA phosphatase N-terminal" evidence="1">
    <location>
        <begin position="24"/>
        <end position="311"/>
    </location>
</feature>
<dbReference type="GO" id="GO:0016462">
    <property type="term" value="F:pyrophosphatase activity"/>
    <property type="evidence" value="ECO:0007669"/>
    <property type="project" value="TreeGrafter"/>
</dbReference>
<dbReference type="Gene3D" id="3.30.420.40">
    <property type="match status" value="1"/>
</dbReference>
<dbReference type="PANTHER" id="PTHR30005">
    <property type="entry name" value="EXOPOLYPHOSPHATASE"/>
    <property type="match status" value="1"/>
</dbReference>
<dbReference type="Gene3D" id="3.30.420.150">
    <property type="entry name" value="Exopolyphosphatase. Domain 2"/>
    <property type="match status" value="1"/>
</dbReference>
<sequence>MNQKVATIDLGTNTFHLLVAELSESDTFQVIHHERIPVMIGRGGINQGIIIPEAQERALDALRHFREQLNSFNIALENVHCTATSAFRNAKNGQELAEIIVKETGINVDIIPGDREAEYIYYGVREAVSLGDQNALIMDIGGGSCEFILCNQHEILWKQSFEIGAQRLLDRFDIQDPISQENIQALKEYFGEMLEPLTQIIAEHHPETLVGASGTFDTLSDIHVQAAQLNVSEDATERPLTYSAFQKMLQDFSQKTRQERLSIPGMIEMRVDMIVVASWLIQFVLEEYQIRDIRISSYALKEGLLVQLAQRAR</sequence>
<reference evidence="2" key="1">
    <citation type="journal article" date="2023" name="Comput. Struct. Biotechnol. J.">
        <title>Discovery of a novel marine Bacteroidetes with a rich repertoire of carbohydrate-active enzymes.</title>
        <authorList>
            <person name="Chen B."/>
            <person name="Liu G."/>
            <person name="Chen Q."/>
            <person name="Wang H."/>
            <person name="Liu L."/>
            <person name="Tang K."/>
        </authorList>
    </citation>
    <scope>NUCLEOTIDE SEQUENCE</scope>
    <source>
        <strain evidence="2">TK19036</strain>
    </source>
</reference>
<name>A0AA49JED1_9BACT</name>